<feature type="compositionally biased region" description="Low complexity" evidence="3">
    <location>
        <begin position="272"/>
        <end position="283"/>
    </location>
</feature>
<feature type="domain" description="CBS" evidence="4">
    <location>
        <begin position="413"/>
        <end position="449"/>
    </location>
</feature>
<feature type="compositionally biased region" description="Acidic residues" evidence="3">
    <location>
        <begin position="1039"/>
        <end position="1051"/>
    </location>
</feature>
<dbReference type="Gene3D" id="3.10.580.10">
    <property type="entry name" value="CBS-domain"/>
    <property type="match status" value="1"/>
</dbReference>
<evidence type="ECO:0000313" key="6">
    <source>
        <dbReference type="Proteomes" id="UP000011083"/>
    </source>
</evidence>
<dbReference type="InterPro" id="IPR046342">
    <property type="entry name" value="CBS_dom_sf"/>
</dbReference>
<keyword evidence="2" id="KW-0129">CBS domain</keyword>
<feature type="compositionally biased region" description="Basic residues" evidence="3">
    <location>
        <begin position="68"/>
        <end position="86"/>
    </location>
</feature>
<feature type="compositionally biased region" description="Basic and acidic residues" evidence="3">
    <location>
        <begin position="239"/>
        <end position="249"/>
    </location>
</feature>
<feature type="compositionally biased region" description="Low complexity" evidence="3">
    <location>
        <begin position="154"/>
        <end position="168"/>
    </location>
</feature>
<feature type="compositionally biased region" description="Low complexity" evidence="3">
    <location>
        <begin position="784"/>
        <end position="793"/>
    </location>
</feature>
<protein>
    <recommendedName>
        <fullName evidence="4">CBS domain-containing protein</fullName>
    </recommendedName>
</protein>
<feature type="compositionally biased region" description="Basic and acidic residues" evidence="3">
    <location>
        <begin position="804"/>
        <end position="828"/>
    </location>
</feature>
<dbReference type="Pfam" id="PF00571">
    <property type="entry name" value="CBS"/>
    <property type="match status" value="1"/>
</dbReference>
<feature type="compositionally biased region" description="Basic and acidic residues" evidence="3">
    <location>
        <begin position="1052"/>
        <end position="1070"/>
    </location>
</feature>
<gene>
    <name evidence="5" type="ORF">ACA1_133500</name>
</gene>
<feature type="region of interest" description="Disordered" evidence="3">
    <location>
        <begin position="1"/>
        <end position="319"/>
    </location>
</feature>
<feature type="compositionally biased region" description="Polar residues" evidence="3">
    <location>
        <begin position="871"/>
        <end position="883"/>
    </location>
</feature>
<dbReference type="Proteomes" id="UP000011083">
    <property type="component" value="Unassembled WGS sequence"/>
</dbReference>
<dbReference type="PANTHER" id="PTHR13780">
    <property type="entry name" value="AMP-ACTIVATED PROTEIN KINASE, GAMMA REGULATORY SUBUNIT"/>
    <property type="match status" value="1"/>
</dbReference>
<dbReference type="GeneID" id="14920669"/>
<dbReference type="AlphaFoldDB" id="L8H3M2"/>
<feature type="region of interest" description="Disordered" evidence="3">
    <location>
        <begin position="392"/>
        <end position="413"/>
    </location>
</feature>
<dbReference type="InterPro" id="IPR000644">
    <property type="entry name" value="CBS_dom"/>
</dbReference>
<accession>L8H3M2</accession>
<feature type="compositionally biased region" description="Acidic residues" evidence="3">
    <location>
        <begin position="768"/>
        <end position="783"/>
    </location>
</feature>
<organism evidence="5 6">
    <name type="scientific">Acanthamoeba castellanii (strain ATCC 30010 / Neff)</name>
    <dbReference type="NCBI Taxonomy" id="1257118"/>
    <lineage>
        <taxon>Eukaryota</taxon>
        <taxon>Amoebozoa</taxon>
        <taxon>Discosea</taxon>
        <taxon>Longamoebia</taxon>
        <taxon>Centramoebida</taxon>
        <taxon>Acanthamoebidae</taxon>
        <taxon>Acanthamoeba</taxon>
    </lineage>
</organism>
<keyword evidence="6" id="KW-1185">Reference proteome</keyword>
<evidence type="ECO:0000256" key="1">
    <source>
        <dbReference type="ARBA" id="ARBA00022737"/>
    </source>
</evidence>
<feature type="compositionally biased region" description="Low complexity" evidence="3">
    <location>
        <begin position="299"/>
        <end position="309"/>
    </location>
</feature>
<reference evidence="5 6" key="1">
    <citation type="journal article" date="2013" name="Genome Biol.">
        <title>Genome of Acanthamoeba castellanii highlights extensive lateral gene transfer and early evolution of tyrosine kinase signaling.</title>
        <authorList>
            <person name="Clarke M."/>
            <person name="Lohan A.J."/>
            <person name="Liu B."/>
            <person name="Lagkouvardos I."/>
            <person name="Roy S."/>
            <person name="Zafar N."/>
            <person name="Bertelli C."/>
            <person name="Schilde C."/>
            <person name="Kianianmomeni A."/>
            <person name="Burglin T.R."/>
            <person name="Frech C."/>
            <person name="Turcotte B."/>
            <person name="Kopec K.O."/>
            <person name="Synnott J.M."/>
            <person name="Choo C."/>
            <person name="Paponov I."/>
            <person name="Finkler A."/>
            <person name="Soon Heng Tan C."/>
            <person name="Hutchins A.P."/>
            <person name="Weinmeier T."/>
            <person name="Rattei T."/>
            <person name="Chu J.S."/>
            <person name="Gimenez G."/>
            <person name="Irimia M."/>
            <person name="Rigden D.J."/>
            <person name="Fitzpatrick D.A."/>
            <person name="Lorenzo-Morales J."/>
            <person name="Bateman A."/>
            <person name="Chiu C.H."/>
            <person name="Tang P."/>
            <person name="Hegemann P."/>
            <person name="Fromm H."/>
            <person name="Raoult D."/>
            <person name="Greub G."/>
            <person name="Miranda-Saavedra D."/>
            <person name="Chen N."/>
            <person name="Nash P."/>
            <person name="Ginger M.L."/>
            <person name="Horn M."/>
            <person name="Schaap P."/>
            <person name="Caler L."/>
            <person name="Loftus B."/>
        </authorList>
    </citation>
    <scope>NUCLEOTIDE SEQUENCE [LARGE SCALE GENOMIC DNA]</scope>
    <source>
        <strain evidence="5 6">Neff</strain>
    </source>
</reference>
<name>L8H3M2_ACACF</name>
<evidence type="ECO:0000256" key="2">
    <source>
        <dbReference type="ARBA" id="ARBA00023122"/>
    </source>
</evidence>
<sequence>MEAMKRLSSMPAFHHHGGGDHQSSKKAAAAEDNKRATKREEEKDEESEEERSEEEVEEVKEERDRKSFSRSKSFKMKLLQKMRKKNASKEGGSRKEEMKRKMEREKRKDEMIKTYDKKAQLDSTTASSSHIKEIPQTVMCGMNLPGYKSHIKRSASSSSSPYSAGAAATNNRGRQGDRQSNSSNPLLINDEKERRRAEARERHHRELRLGAVLSTNNPPDRSPSPAAASSSSPPSAAQKKNENEGETAKKREKHRSSFLALGHGATKRAEAAARSASPPATSPGQAWVKGTTYGGSGGQQPPTSSPSSGECDYAERGEEGIDLMELQRQFQQVGVGGAPGLIDEERRVRLAEDRVKGAARLPWWGLNASSGKEGRRKEWERFFSGFKVSELWEDDEGEDDDDDEDDDDPCRGKKVAYLTEETTVKEALDVMSERGLNALPICLKEVDGKAEGAKASAAENGGGCGGDTQEDEVRERALRHLRKWRKAELARERERKQRKQRGKTVLGWIDLRDLLTFAVFKFPRPPSADIGIDEVRRQGVEFTQHKIRELVNIYGTNGAHVVNDEGTGGQGGHRIAANDRMPAVFRMLRSEKGLRVLPVYDQSQLPAESRCLVRVLDTKVVIRWLHRVVQDNRARSPFVRELANRQVRHWGAFADAILGKELIYFETEEMINNFDHFRARKRERRMSKLIVPFGSVDGGSTVEVANHKKNPSPPPTPNDSHSKEKLDLNKHLFTISADRSVIDAFKIIYNYKVSALGVLEKKGKERNVDDDDESSSSESDSYDESSSSSSSSSGEEEESVKRRKDQEKARGPSLKEAKAMVEATRDSSSDDDDESSSESDNSSDSDDSAASSSEDEPGNNAATTTTSTANHHPSQQSATNHQRPASPKRTTDSQALSSHTKPTRSQSDPLGLSASKRANAHDASDTVPAKAKTHHGSATTKERKPSGSRGKRAPARITREEMVVRAAQAGKLISHLSSSDLKNFEPFAMMRCLHMSIKEYLACFKEKKPLVTCRRDTTLLQLLEKMAREEVNRIWLLADEEDDDDEEEEEGDKGHDRKAKHEPNKPKDNGGRPIGMISLADIIAEVTRL</sequence>
<feature type="compositionally biased region" description="Basic and acidic residues" evidence="3">
    <location>
        <begin position="17"/>
        <end position="41"/>
    </location>
</feature>
<feature type="region of interest" description="Disordered" evidence="3">
    <location>
        <begin position="1039"/>
        <end position="1074"/>
    </location>
</feature>
<feature type="region of interest" description="Disordered" evidence="3">
    <location>
        <begin position="764"/>
        <end position="957"/>
    </location>
</feature>
<dbReference type="VEuPathDB" id="AmoebaDB:ACA1_133500"/>
<feature type="compositionally biased region" description="Acidic residues" evidence="3">
    <location>
        <begin position="829"/>
        <end position="857"/>
    </location>
</feature>
<proteinExistence type="predicted"/>
<evidence type="ECO:0000256" key="3">
    <source>
        <dbReference type="SAM" id="MobiDB-lite"/>
    </source>
</evidence>
<dbReference type="SUPFAM" id="SSF54631">
    <property type="entry name" value="CBS-domain pair"/>
    <property type="match status" value="1"/>
</dbReference>
<dbReference type="InterPro" id="IPR050511">
    <property type="entry name" value="AMPK_gamma/SDS23_families"/>
</dbReference>
<dbReference type="KEGG" id="acan:ACA1_133500"/>
<feature type="compositionally biased region" description="Polar residues" evidence="3">
    <location>
        <begin position="892"/>
        <end position="908"/>
    </location>
</feature>
<feature type="compositionally biased region" description="Acidic residues" evidence="3">
    <location>
        <begin position="392"/>
        <end position="408"/>
    </location>
</feature>
<dbReference type="PANTHER" id="PTHR13780:SF128">
    <property type="entry name" value="CBS DOMAIN-CONTAINING PROTEIN"/>
    <property type="match status" value="1"/>
</dbReference>
<feature type="compositionally biased region" description="Basic and acidic residues" evidence="3">
    <location>
        <begin position="87"/>
        <end position="120"/>
    </location>
</feature>
<dbReference type="RefSeq" id="XP_004341937.1">
    <property type="nucleotide sequence ID" value="XM_004341889.1"/>
</dbReference>
<feature type="region of interest" description="Disordered" evidence="3">
    <location>
        <begin position="700"/>
        <end position="723"/>
    </location>
</feature>
<feature type="compositionally biased region" description="Low complexity" evidence="3">
    <location>
        <begin position="859"/>
        <end position="870"/>
    </location>
</feature>
<evidence type="ECO:0000313" key="5">
    <source>
        <dbReference type="EMBL" id="ELR19837.1"/>
    </source>
</evidence>
<feature type="compositionally biased region" description="Basic and acidic residues" evidence="3">
    <location>
        <begin position="189"/>
        <end position="201"/>
    </location>
</feature>
<feature type="compositionally biased region" description="Low complexity" evidence="3">
    <location>
        <begin position="223"/>
        <end position="237"/>
    </location>
</feature>
<feature type="compositionally biased region" description="Acidic residues" evidence="3">
    <location>
        <begin position="42"/>
        <end position="59"/>
    </location>
</feature>
<keyword evidence="1" id="KW-0677">Repeat</keyword>
<dbReference type="EMBL" id="KB007930">
    <property type="protein sequence ID" value="ELR19837.1"/>
    <property type="molecule type" value="Genomic_DNA"/>
</dbReference>
<evidence type="ECO:0000259" key="4">
    <source>
        <dbReference type="Pfam" id="PF00571"/>
    </source>
</evidence>
<feature type="compositionally biased region" description="Polar residues" evidence="3">
    <location>
        <begin position="169"/>
        <end position="186"/>
    </location>
</feature>